<dbReference type="InterPro" id="IPR039007">
    <property type="entry name" value="pG1"/>
</dbReference>
<evidence type="ECO:0008006" key="8">
    <source>
        <dbReference type="Google" id="ProtNLM"/>
    </source>
</evidence>
<dbReference type="GO" id="GO:0005525">
    <property type="term" value="F:GTP binding"/>
    <property type="evidence" value="ECO:0007669"/>
    <property type="project" value="InterPro"/>
</dbReference>
<dbReference type="CDD" id="cd00882">
    <property type="entry name" value="Ras_like_GTPase"/>
    <property type="match status" value="1"/>
</dbReference>
<feature type="domain" description="Rho-GAP" evidence="4">
    <location>
        <begin position="1612"/>
        <end position="1801"/>
    </location>
</feature>
<dbReference type="GO" id="GO:0008361">
    <property type="term" value="P:regulation of cell size"/>
    <property type="evidence" value="ECO:0007669"/>
    <property type="project" value="TreeGrafter"/>
</dbReference>
<dbReference type="GO" id="GO:0005096">
    <property type="term" value="F:GTPase activator activity"/>
    <property type="evidence" value="ECO:0007669"/>
    <property type="project" value="UniProtKB-KW"/>
</dbReference>
<evidence type="ECO:0000259" key="6">
    <source>
        <dbReference type="PROSITE" id="PS51853"/>
    </source>
</evidence>
<feature type="region of interest" description="Disordered" evidence="3">
    <location>
        <begin position="1377"/>
        <end position="1620"/>
    </location>
</feature>
<name>A0A0K2TCV3_LEPSM</name>
<feature type="region of interest" description="Disordered" evidence="3">
    <location>
        <begin position="1304"/>
        <end position="1347"/>
    </location>
</feature>
<evidence type="ECO:0000259" key="4">
    <source>
        <dbReference type="PROSITE" id="PS50238"/>
    </source>
</evidence>
<accession>A0A0K2TCV3</accession>
<dbReference type="Gene3D" id="3.40.50.300">
    <property type="entry name" value="P-loop containing nucleotide triphosphate hydrolases"/>
    <property type="match status" value="1"/>
</dbReference>
<feature type="compositionally biased region" description="Basic residues" evidence="3">
    <location>
        <begin position="1482"/>
        <end position="1493"/>
    </location>
</feature>
<dbReference type="GO" id="GO:0007266">
    <property type="term" value="P:Rho protein signal transduction"/>
    <property type="evidence" value="ECO:0007669"/>
    <property type="project" value="TreeGrafter"/>
</dbReference>
<feature type="compositionally biased region" description="Polar residues" evidence="3">
    <location>
        <begin position="1154"/>
        <end position="1165"/>
    </location>
</feature>
<dbReference type="CDD" id="cd22249">
    <property type="entry name" value="UDM1_RNF168_RNF169-like"/>
    <property type="match status" value="1"/>
</dbReference>
<feature type="compositionally biased region" description="Basic and acidic residues" evidence="3">
    <location>
        <begin position="1549"/>
        <end position="1593"/>
    </location>
</feature>
<evidence type="ECO:0000256" key="2">
    <source>
        <dbReference type="ARBA" id="ARBA00022737"/>
    </source>
</evidence>
<dbReference type="InterPro" id="IPR045786">
    <property type="entry name" value="RhoGAP_pG1_pG2"/>
</dbReference>
<protein>
    <recommendedName>
        <fullName evidence="8">Rho GTPase-activating protein 190</fullName>
    </recommendedName>
</protein>
<feature type="compositionally biased region" description="Basic residues" evidence="3">
    <location>
        <begin position="1594"/>
        <end position="1603"/>
    </location>
</feature>
<evidence type="ECO:0000313" key="7">
    <source>
        <dbReference type="EMBL" id="CDW23685.1"/>
    </source>
</evidence>
<dbReference type="InterPro" id="IPR000198">
    <property type="entry name" value="RhoGAP_dom"/>
</dbReference>
<keyword evidence="2" id="KW-0677">Repeat</keyword>
<feature type="compositionally biased region" description="Pro residues" evidence="3">
    <location>
        <begin position="1187"/>
        <end position="1200"/>
    </location>
</feature>
<dbReference type="Pfam" id="PF00620">
    <property type="entry name" value="RhoGAP"/>
    <property type="match status" value="1"/>
</dbReference>
<feature type="compositionally biased region" description="Low complexity" evidence="3">
    <location>
        <begin position="1402"/>
        <end position="1418"/>
    </location>
</feature>
<organism evidence="7">
    <name type="scientific">Lepeophtheirus salmonis</name>
    <name type="common">Salmon louse</name>
    <name type="synonym">Caligus salmonis</name>
    <dbReference type="NCBI Taxonomy" id="72036"/>
    <lineage>
        <taxon>Eukaryota</taxon>
        <taxon>Metazoa</taxon>
        <taxon>Ecdysozoa</taxon>
        <taxon>Arthropoda</taxon>
        <taxon>Crustacea</taxon>
        <taxon>Multicrustacea</taxon>
        <taxon>Hexanauplia</taxon>
        <taxon>Copepoda</taxon>
        <taxon>Siphonostomatoida</taxon>
        <taxon>Caligidae</taxon>
        <taxon>Lepeophtheirus</taxon>
    </lineage>
</organism>
<dbReference type="EMBL" id="HACA01006324">
    <property type="protein sequence ID" value="CDW23685.1"/>
    <property type="molecule type" value="Transcribed_RNA"/>
</dbReference>
<dbReference type="Gene3D" id="1.10.555.10">
    <property type="entry name" value="Rho GTPase activation protein"/>
    <property type="match status" value="1"/>
</dbReference>
<feature type="compositionally biased region" description="Low complexity" evidence="3">
    <location>
        <begin position="1245"/>
        <end position="1261"/>
    </location>
</feature>
<dbReference type="GO" id="GO:0050770">
    <property type="term" value="P:regulation of axonogenesis"/>
    <property type="evidence" value="ECO:0007669"/>
    <property type="project" value="TreeGrafter"/>
</dbReference>
<dbReference type="Pfam" id="PF19518">
    <property type="entry name" value="RhoGAP_pG1_pG2"/>
    <property type="match status" value="1"/>
</dbReference>
<feature type="domain" description="PG1 pseudoGTPase" evidence="5">
    <location>
        <begin position="645"/>
        <end position="822"/>
    </location>
</feature>
<evidence type="ECO:0000256" key="3">
    <source>
        <dbReference type="SAM" id="MobiDB-lite"/>
    </source>
</evidence>
<feature type="compositionally biased region" description="Basic and acidic residues" evidence="3">
    <location>
        <begin position="1022"/>
        <end position="1038"/>
    </location>
</feature>
<dbReference type="Pfam" id="PF23083">
    <property type="entry name" value="FF_RHG35_4th"/>
    <property type="match status" value="1"/>
</dbReference>
<dbReference type="PROSITE" id="PS51852">
    <property type="entry name" value="PG1"/>
    <property type="match status" value="1"/>
</dbReference>
<evidence type="ECO:0000259" key="5">
    <source>
        <dbReference type="PROSITE" id="PS51852"/>
    </source>
</evidence>
<feature type="compositionally biased region" description="Pro residues" evidence="3">
    <location>
        <begin position="1229"/>
        <end position="1238"/>
    </location>
</feature>
<dbReference type="PANTHER" id="PTHR46005">
    <property type="entry name" value="RHO GTPASE-ACTIVATING PROTEIN 190"/>
    <property type="match status" value="1"/>
</dbReference>
<feature type="compositionally biased region" description="Basic and acidic residues" evidence="3">
    <location>
        <begin position="1514"/>
        <end position="1531"/>
    </location>
</feature>
<dbReference type="InterPro" id="IPR002713">
    <property type="entry name" value="FF_domain"/>
</dbReference>
<sequence length="1810" mass="204163">MDHHHPKSKLESAWSATLGAGSRGMMRAAGGLTLRRGDSAASSGPSKLTSISVIGLSGSEKEKGSVGTGKSCLINRFIQPTADNYGVDHISCFSQSDFCGRVVNNDHFLFWGDVLKLNDEGTEFHIQVVEQTEFIDDASFQTFRGSGKFESYVKRCTNTKLVSAEKIAYICKDQLGIEREYEQKFMPDGRFTVDGFLCVFDVSDVPNRSVDKQVDVCASILTTVLRMKKPIILVATKCDEAHEIYVREIEKLVNRKEFKGLVPVVECSAHENINVDQAFFALAQMIDRTRGRSRIISYYEAAAMKRETLDHATDAFQRLLKLQITDYGSMWSTTSKKLSNHHEYMHYVDIFGKDTAQRLFKRHIRKLKDDYLGAKVQRYLDLLPEVLHELFPDFDTMGEGDWGLVKERIREHPDFDHWFIEYPEDTTWMEADLFDGGESTENRIPYDILEMPEAENVYKNHLNQLHANQKRLELPMRFRKDFKILLEEMGCVTPGKSINELRVLFLGRECFENLSERDVQDIYDLHQREIIVKAKKNFQELLLERSDLFYQFRSSPTGTITQDDIFDITELLQEDSRYKALDRMDADRKLLLYQHLGFVHCPIREHCPAFPNCFDSCVERIVSKKATRPNSFTRGGNRGSGPNNILENSHLNLLVLGIEGLANDLANHIRNQCNDNDFEYQGHIFSLEFRTVTGDVSLPENAFRTQDFLPHGCFCTFSNADSFEYIRVSLEKTLLSNLEHEDRLPFQGLPLVLVFAPDSSLTEKDLAYLRKEGQSIADSFQCSFINVCVRSDLDNSFTISDNLIEDAIRDLIDGISRRSGILNAYQSATSNNTEPDIRIIMCMLCGDPYNIEHVLAPVLTHQNSSCINGERGVTIEMPLGDKIRRRIEIIISSYHGATEFRDELIHGFILVYSTNRKASLATLSAFSMDVPELPILVYGINDITIVSGGLSTLTGIQNNTSSSANEQLRPLLISEGKNLSERLNAHFINSNTSQQKVTFYTEFFQEVFDKKSEIESAFSMEDNNRLDDSGEGTLERPSRRIQPVPPPRMDSYRLKRGPPSNASRSGSGSEIYERLPGLDSGSLVDDEPSFDDRLRLSPSDEDSDIYSHVDSMDRQNGGPTEHLIKPSLIKNRRKQQDVSSDSSFISFPARPSFFKSNRSSPTRDSSLPKYGVSRRHLPPAGGGITTAPPPPPPPPPPPLPSQRLFKADSLNTDRTGYFENRGFEGFPSPDTPPEPAPPDPRDPRNNSSNRGGTGGFTTTTNAPPKRLVKASTMPAATGPNASMEDITCWVDDSLFLRRKNDGLEDSEMWNSNGSSTNNIGGGAFTTGRRRPPPPVKPRGQLPGRLNMNDFNKITAALTSMQLENKLSPRSSINAPLAISEDIDQGGYAVPRDNLKGGGGSIESNENVKSKSSSSVSSSQQPNEYAQPISLDSSDLSSSGTKNKLRHRERREQIAMQADGSGSDSESSSDDEASSRHGNNNRPPHKRQHRKKKGVAIPVATPKVPPMPTQMPRVMAKDPTKSPTIEPDRAKLLVDPLASPRGDEFPSSSKFDEKQRKKWDKENRQRLKDDERRKLKDEKRRLKEEKEKRDSEAKQRKKEGKSKLKANSVQAQPTLDDFKAAPDKPVPVFLNKCITYIEKEGLDAEGLYRVPGNRAHVELLFQKFDEDQNVDINTLDIAVNAVATAVKDFFCKRLPPILGTEQMNDLDRISSIQDRSIRTLELSKLLKRLPKTNFCVLKFIFQHFVRVTELSKDNCMDSKNLAICWWPTLLQYEFEDLGKFEAVRPHMEEVVQTLIDQFRFLFCGQEEVMMV</sequence>
<keyword evidence="1" id="KW-0343">GTPase activation</keyword>
<dbReference type="PROSITE" id="PS50238">
    <property type="entry name" value="RHOGAP"/>
    <property type="match status" value="1"/>
</dbReference>
<feature type="region of interest" description="Disordered" evidence="3">
    <location>
        <begin position="1019"/>
        <end position="1267"/>
    </location>
</feature>
<dbReference type="InterPro" id="IPR027417">
    <property type="entry name" value="P-loop_NTPase"/>
</dbReference>
<dbReference type="SUPFAM" id="SSF48350">
    <property type="entry name" value="GTPase activation domain, GAP"/>
    <property type="match status" value="1"/>
</dbReference>
<dbReference type="InterPro" id="IPR051978">
    <property type="entry name" value="Rho-GAP_domain"/>
</dbReference>
<dbReference type="SMART" id="SM00441">
    <property type="entry name" value="FF"/>
    <property type="match status" value="2"/>
</dbReference>
<evidence type="ECO:0000256" key="1">
    <source>
        <dbReference type="ARBA" id="ARBA00022468"/>
    </source>
</evidence>
<dbReference type="InterPro" id="IPR036517">
    <property type="entry name" value="FF_domain_sf"/>
</dbReference>
<dbReference type="GO" id="GO:0005829">
    <property type="term" value="C:cytosol"/>
    <property type="evidence" value="ECO:0007669"/>
    <property type="project" value="TreeGrafter"/>
</dbReference>
<dbReference type="Pfam" id="PF00071">
    <property type="entry name" value="Ras"/>
    <property type="match status" value="1"/>
</dbReference>
<feature type="domain" description="PG2 pseudoGTPase" evidence="6">
    <location>
        <begin position="838"/>
        <end position="1013"/>
    </location>
</feature>
<dbReference type="InterPro" id="IPR032835">
    <property type="entry name" value="RhoGAP-FF1"/>
</dbReference>
<dbReference type="SMART" id="SM00324">
    <property type="entry name" value="RhoGAP"/>
    <property type="match status" value="1"/>
</dbReference>
<dbReference type="PRINTS" id="PR00449">
    <property type="entry name" value="RASTRNSFRMNG"/>
</dbReference>
<proteinExistence type="predicted"/>
<dbReference type="Gene3D" id="1.10.10.440">
    <property type="entry name" value="FF domain"/>
    <property type="match status" value="2"/>
</dbReference>
<dbReference type="Pfam" id="PF16512">
    <property type="entry name" value="RhoGAP-FF1"/>
    <property type="match status" value="1"/>
</dbReference>
<dbReference type="SUPFAM" id="SSF52540">
    <property type="entry name" value="P-loop containing nucleoside triphosphate hydrolases"/>
    <property type="match status" value="1"/>
</dbReference>
<reference evidence="7" key="1">
    <citation type="submission" date="2014-05" db="EMBL/GenBank/DDBJ databases">
        <authorList>
            <person name="Chronopoulou M."/>
        </authorList>
    </citation>
    <scope>NUCLEOTIDE SEQUENCE</scope>
    <source>
        <tissue evidence="7">Whole organism</tissue>
    </source>
</reference>
<dbReference type="OrthoDB" id="6356688at2759"/>
<dbReference type="PANTHER" id="PTHR46005:SF4">
    <property type="entry name" value="RHO GTPASE-ACTIVATING PROTEIN 190"/>
    <property type="match status" value="1"/>
</dbReference>
<dbReference type="InterPro" id="IPR001806">
    <property type="entry name" value="Small_GTPase"/>
</dbReference>
<feature type="compositionally biased region" description="Low complexity" evidence="3">
    <location>
        <begin position="1429"/>
        <end position="1438"/>
    </location>
</feature>
<dbReference type="InterPro" id="IPR008936">
    <property type="entry name" value="Rho_GTPase_activation_prot"/>
</dbReference>
<dbReference type="SMART" id="SM00173">
    <property type="entry name" value="RAS"/>
    <property type="match status" value="1"/>
</dbReference>
<dbReference type="InterPro" id="IPR039006">
    <property type="entry name" value="RhoGAP_pG2"/>
</dbReference>
<dbReference type="InterPro" id="IPR057284">
    <property type="entry name" value="FF_RHG35_4th"/>
</dbReference>
<dbReference type="PROSITE" id="PS51853">
    <property type="entry name" value="PG2"/>
    <property type="match status" value="1"/>
</dbReference>
<dbReference type="GO" id="GO:0003924">
    <property type="term" value="F:GTPase activity"/>
    <property type="evidence" value="ECO:0007669"/>
    <property type="project" value="InterPro"/>
</dbReference>
<dbReference type="CDD" id="cd22207">
    <property type="entry name" value="pseudoGTPaseD_p190RhoGAP"/>
    <property type="match status" value="1"/>
</dbReference>
<dbReference type="SUPFAM" id="SSF81698">
    <property type="entry name" value="FF domain"/>
    <property type="match status" value="1"/>
</dbReference>